<dbReference type="AlphaFoldDB" id="A0A9Q9H8D5"/>
<feature type="coiled-coil region" evidence="1">
    <location>
        <begin position="110"/>
        <end position="163"/>
    </location>
</feature>
<accession>A0A9Q9H8D5</accession>
<sequence length="270" mass="30878">MGDVLKDLMDAANNRIRSPFLGSILFVFLVVNWRPLFNLLFGETEVLVRLAHFDNATTWVTLYLVPIVGGIFFAILSPWLNLVGAWVAKRPLALHRDLQHSEEVARQVFAFEQSAKLEEAKAKLIEAKAKREEEEQNRQIEAAERLKRAAETGDEELEEVLRTQNENRNADTQQAIVGLSKLERLVIDFLGEINLDNPKVKDFLDNSLVKDRAKEFILNYSKRRLDVEGVAALEKLVGKKLVTWDRVDGTIGLTARGYEVFDDVRYEPWD</sequence>
<name>A0A9Q9H8D5_9RHOB</name>
<dbReference type="EMBL" id="CP080776">
    <property type="protein sequence ID" value="UWP94783.1"/>
    <property type="molecule type" value="Genomic_DNA"/>
</dbReference>
<protein>
    <submittedName>
        <fullName evidence="3">Uncharacterized protein</fullName>
    </submittedName>
</protein>
<gene>
    <name evidence="3" type="ORF">K3X48_11260</name>
</gene>
<reference evidence="3" key="1">
    <citation type="submission" date="2021-08" db="EMBL/GenBank/DDBJ databases">
        <authorList>
            <person name="Nwanade C."/>
            <person name="Wang M."/>
            <person name="Masoudi A."/>
            <person name="Yu Z."/>
            <person name="Liu J."/>
        </authorList>
    </citation>
    <scope>NUCLEOTIDE SEQUENCE</scope>
    <source>
        <strain evidence="3">S056</strain>
    </source>
</reference>
<dbReference type="Proteomes" id="UP001057991">
    <property type="component" value="Chromosome"/>
</dbReference>
<evidence type="ECO:0000313" key="3">
    <source>
        <dbReference type="EMBL" id="UWP94783.1"/>
    </source>
</evidence>
<proteinExistence type="predicted"/>
<keyword evidence="2" id="KW-0472">Membrane</keyword>
<evidence type="ECO:0000313" key="4">
    <source>
        <dbReference type="Proteomes" id="UP001057991"/>
    </source>
</evidence>
<keyword evidence="2" id="KW-1133">Transmembrane helix</keyword>
<evidence type="ECO:0000256" key="2">
    <source>
        <dbReference type="SAM" id="Phobius"/>
    </source>
</evidence>
<keyword evidence="2" id="KW-0812">Transmembrane</keyword>
<organism evidence="3 4">
    <name type="scientific">Aliiroseovarius crassostreae</name>
    <dbReference type="NCBI Taxonomy" id="154981"/>
    <lineage>
        <taxon>Bacteria</taxon>
        <taxon>Pseudomonadati</taxon>
        <taxon>Pseudomonadota</taxon>
        <taxon>Alphaproteobacteria</taxon>
        <taxon>Rhodobacterales</taxon>
        <taxon>Paracoccaceae</taxon>
        <taxon>Aliiroseovarius</taxon>
    </lineage>
</organism>
<evidence type="ECO:0000256" key="1">
    <source>
        <dbReference type="SAM" id="Coils"/>
    </source>
</evidence>
<dbReference type="RefSeq" id="WP_259805744.1">
    <property type="nucleotide sequence ID" value="NZ_CP080776.1"/>
</dbReference>
<feature type="transmembrane region" description="Helical" evidence="2">
    <location>
        <begin position="20"/>
        <end position="41"/>
    </location>
</feature>
<keyword evidence="1" id="KW-0175">Coiled coil</keyword>
<feature type="transmembrane region" description="Helical" evidence="2">
    <location>
        <begin position="61"/>
        <end position="88"/>
    </location>
</feature>